<keyword evidence="2" id="KW-1185">Reference proteome</keyword>
<accession>A0ABW8TAY7</accession>
<name>A0ABW8TAY7_9CLOT</name>
<dbReference type="RefSeq" id="WP_406786312.1">
    <property type="nucleotide sequence ID" value="NZ_JBJIAA010000003.1"/>
</dbReference>
<protein>
    <submittedName>
        <fullName evidence="1">YhbD family protein</fullName>
    </submittedName>
</protein>
<dbReference type="Proteomes" id="UP001623592">
    <property type="component" value="Unassembled WGS sequence"/>
</dbReference>
<evidence type="ECO:0000313" key="1">
    <source>
        <dbReference type="EMBL" id="MFL0249643.1"/>
    </source>
</evidence>
<organism evidence="1 2">
    <name type="scientific">Clostridium neuense</name>
    <dbReference type="NCBI Taxonomy" id="1728934"/>
    <lineage>
        <taxon>Bacteria</taxon>
        <taxon>Bacillati</taxon>
        <taxon>Bacillota</taxon>
        <taxon>Clostridia</taxon>
        <taxon>Eubacteriales</taxon>
        <taxon>Clostridiaceae</taxon>
        <taxon>Clostridium</taxon>
    </lineage>
</organism>
<gene>
    <name evidence="1" type="ORF">ACJDT4_04345</name>
</gene>
<dbReference type="Pfam" id="PF13171">
    <property type="entry name" value="DUF4004"/>
    <property type="match status" value="1"/>
</dbReference>
<proteinExistence type="predicted"/>
<dbReference type="EMBL" id="JBJIAA010000003">
    <property type="protein sequence ID" value="MFL0249643.1"/>
    <property type="molecule type" value="Genomic_DNA"/>
</dbReference>
<sequence>MDENNLISKKELLDLMSISYGQLYRWKRKELIPEDWFIKKSSFTGQETFFPRDKVIDRIKKIKDLKDDASLDDLANLFSNKAAEIKLNYENLLSQNIVTSETLNICKELLPKIHELSFEEVLYMYVCDKFLLSGNISLDESKTLFNTLMKSYLNFNGKDFDVIFIRKMGVGFCILCSAKNKFYVEDSAKVVMNLNIGKCIEELKLKLK</sequence>
<comment type="caution">
    <text evidence="1">The sequence shown here is derived from an EMBL/GenBank/DDBJ whole genome shotgun (WGS) entry which is preliminary data.</text>
</comment>
<reference evidence="1 2" key="1">
    <citation type="submission" date="2024-11" db="EMBL/GenBank/DDBJ databases">
        <authorList>
            <person name="Heng Y.C."/>
            <person name="Lim A.C.H."/>
            <person name="Lee J.K.Y."/>
            <person name="Kittelmann S."/>
        </authorList>
    </citation>
    <scope>NUCLEOTIDE SEQUENCE [LARGE SCALE GENOMIC DNA]</scope>
    <source>
        <strain evidence="1 2">WILCCON 0114</strain>
    </source>
</reference>
<evidence type="ECO:0000313" key="2">
    <source>
        <dbReference type="Proteomes" id="UP001623592"/>
    </source>
</evidence>
<dbReference type="InterPro" id="IPR025063">
    <property type="entry name" value="DUF4004"/>
</dbReference>